<dbReference type="Proteomes" id="UP000190423">
    <property type="component" value="Unassembled WGS sequence"/>
</dbReference>
<gene>
    <name evidence="4" type="ORF">SAMN02745149_01353</name>
</gene>
<dbReference type="GeneID" id="78316650"/>
<organism evidence="4 5">
    <name type="scientific">Treponema porcinum</name>
    <dbReference type="NCBI Taxonomy" id="261392"/>
    <lineage>
        <taxon>Bacteria</taxon>
        <taxon>Pseudomonadati</taxon>
        <taxon>Spirochaetota</taxon>
        <taxon>Spirochaetia</taxon>
        <taxon>Spirochaetales</taxon>
        <taxon>Treponemataceae</taxon>
        <taxon>Treponema</taxon>
    </lineage>
</organism>
<evidence type="ECO:0000256" key="2">
    <source>
        <dbReference type="ARBA" id="ARBA00022679"/>
    </source>
</evidence>
<keyword evidence="2" id="KW-0808">Transferase</keyword>
<dbReference type="AlphaFoldDB" id="A0A1T4KWD4"/>
<dbReference type="Gene3D" id="3.40.50.2020">
    <property type="match status" value="1"/>
</dbReference>
<name>A0A1T4KWD4_TREPO</name>
<evidence type="ECO:0000259" key="3">
    <source>
        <dbReference type="Pfam" id="PF00156"/>
    </source>
</evidence>
<dbReference type="SUPFAM" id="SSF53271">
    <property type="entry name" value="PRTase-like"/>
    <property type="match status" value="1"/>
</dbReference>
<evidence type="ECO:0000313" key="5">
    <source>
        <dbReference type="Proteomes" id="UP000190423"/>
    </source>
</evidence>
<sequence>MIKEFLPYDVVRNDALKLAYKMYNIDGFVPDVIYCSLRGGAYMANVISEYYKIAHKNHHPVLYAAVVARSYTDVRKSTPRVYVDGWTYPPANLRPGDRIMLIDDIFDTGNTINALVDILLDYGVSRENIKVVVHDYKDCTYRKKQPVLPDYWCRKLVINSPAEDRWIHYMSHELVGLSEEELEQNYYKQDPELKSVLGSYLGKQAADE</sequence>
<reference evidence="4 5" key="1">
    <citation type="submission" date="2017-02" db="EMBL/GenBank/DDBJ databases">
        <authorList>
            <person name="Peterson S.W."/>
        </authorList>
    </citation>
    <scope>NUCLEOTIDE SEQUENCE [LARGE SCALE GENOMIC DNA]</scope>
    <source>
        <strain evidence="4 5">ATCC BAA-908</strain>
    </source>
</reference>
<accession>A0A1T4KWD4</accession>
<dbReference type="RefSeq" id="WP_078933264.1">
    <property type="nucleotide sequence ID" value="NZ_FUWG01000009.1"/>
</dbReference>
<keyword evidence="1" id="KW-0328">Glycosyltransferase</keyword>
<dbReference type="CDD" id="cd06223">
    <property type="entry name" value="PRTases_typeI"/>
    <property type="match status" value="1"/>
</dbReference>
<dbReference type="STRING" id="261392.SAMN02745149_01353"/>
<dbReference type="GO" id="GO:0016757">
    <property type="term" value="F:glycosyltransferase activity"/>
    <property type="evidence" value="ECO:0007669"/>
    <property type="project" value="UniProtKB-KW"/>
</dbReference>
<dbReference type="InterPro" id="IPR029057">
    <property type="entry name" value="PRTase-like"/>
</dbReference>
<keyword evidence="5" id="KW-1185">Reference proteome</keyword>
<dbReference type="Pfam" id="PF00156">
    <property type="entry name" value="Pribosyltran"/>
    <property type="match status" value="1"/>
</dbReference>
<dbReference type="EMBL" id="FUWG01000009">
    <property type="protein sequence ID" value="SJZ46739.1"/>
    <property type="molecule type" value="Genomic_DNA"/>
</dbReference>
<protein>
    <recommendedName>
        <fullName evidence="3">Phosphoribosyltransferase domain-containing protein</fullName>
    </recommendedName>
</protein>
<dbReference type="PANTHER" id="PTHR43363">
    <property type="entry name" value="HYPOXANTHINE PHOSPHORIBOSYLTRANSFERASE"/>
    <property type="match status" value="1"/>
</dbReference>
<feature type="domain" description="Phosphoribosyltransferase" evidence="3">
    <location>
        <begin position="17"/>
        <end position="143"/>
    </location>
</feature>
<evidence type="ECO:0000256" key="1">
    <source>
        <dbReference type="ARBA" id="ARBA00022676"/>
    </source>
</evidence>
<evidence type="ECO:0000313" key="4">
    <source>
        <dbReference type="EMBL" id="SJZ46739.1"/>
    </source>
</evidence>
<dbReference type="OrthoDB" id="199120at2"/>
<proteinExistence type="predicted"/>
<dbReference type="InterPro" id="IPR000836">
    <property type="entry name" value="PRTase_dom"/>
</dbReference>
<dbReference type="PANTHER" id="PTHR43363:SF1">
    <property type="entry name" value="HYPOXANTHINE-GUANINE PHOSPHORIBOSYLTRANSFERASE"/>
    <property type="match status" value="1"/>
</dbReference>